<dbReference type="EMBL" id="POWF01000011">
    <property type="protein sequence ID" value="PNQ72117.1"/>
    <property type="molecule type" value="Genomic_DNA"/>
</dbReference>
<comment type="caution">
    <text evidence="1">The sequence shown here is derived from an EMBL/GenBank/DDBJ whole genome shotgun (WGS) entry which is preliminary data.</text>
</comment>
<dbReference type="Proteomes" id="UP000236641">
    <property type="component" value="Unassembled WGS sequence"/>
</dbReference>
<dbReference type="OrthoDB" id="645138at2"/>
<name>A0A2K1DVS1_9FLAO</name>
<evidence type="ECO:0000313" key="2">
    <source>
        <dbReference type="Proteomes" id="UP000236641"/>
    </source>
</evidence>
<protein>
    <submittedName>
        <fullName evidence="1">Uncharacterized protein</fullName>
    </submittedName>
</protein>
<gene>
    <name evidence="1" type="ORF">C1T31_13515</name>
</gene>
<reference evidence="1 2" key="1">
    <citation type="submission" date="2018-01" db="EMBL/GenBank/DDBJ databases">
        <title>The draft genome of Hanstruepera neustonica JCM19743.</title>
        <authorList>
            <person name="He R.-H."/>
            <person name="Du Z.-J."/>
        </authorList>
    </citation>
    <scope>NUCLEOTIDE SEQUENCE [LARGE SCALE GENOMIC DNA]</scope>
    <source>
        <strain evidence="1 2">JCM19743</strain>
    </source>
</reference>
<sequence>MAKLKSFIKIEGTLDDLTFYKGKEGYLVKTKSAISANRIKNDPAFIRTRENGAEFGHAATSGKQLRRAILNLLTDAKDDLVTPRLTQTMTRVKDADTTSPRGERNVATGLTTAAGRLTLNGFNFNVNAILSSVLLTDFTLNTATGEIDIPDFVPSQNLTSPEGATHVSLEAGFLNLDFATNVKDLQLSPIFNTPINNTLTPVVLTPAAVPAGAGNQLYFLKVAFFQEVNGIQYALNNGTYNALQLIDIL</sequence>
<evidence type="ECO:0000313" key="1">
    <source>
        <dbReference type="EMBL" id="PNQ72117.1"/>
    </source>
</evidence>
<organism evidence="1 2">
    <name type="scientific">Hanstruepera neustonica</name>
    <dbReference type="NCBI Taxonomy" id="1445657"/>
    <lineage>
        <taxon>Bacteria</taxon>
        <taxon>Pseudomonadati</taxon>
        <taxon>Bacteroidota</taxon>
        <taxon>Flavobacteriia</taxon>
        <taxon>Flavobacteriales</taxon>
        <taxon>Flavobacteriaceae</taxon>
        <taxon>Hanstruepera</taxon>
    </lineage>
</organism>
<accession>A0A2K1DVS1</accession>
<proteinExistence type="predicted"/>
<dbReference type="RefSeq" id="WP_103053050.1">
    <property type="nucleotide sequence ID" value="NZ_POWF01000011.1"/>
</dbReference>
<dbReference type="AlphaFoldDB" id="A0A2K1DVS1"/>
<keyword evidence="2" id="KW-1185">Reference proteome</keyword>